<dbReference type="STRING" id="1601833.SAMN05518684_11610"/>
<dbReference type="AlphaFoldDB" id="A0A1H9WC02"/>
<feature type="transmembrane region" description="Helical" evidence="1">
    <location>
        <begin position="20"/>
        <end position="39"/>
    </location>
</feature>
<evidence type="ECO:0000313" key="2">
    <source>
        <dbReference type="EMBL" id="SES31482.1"/>
    </source>
</evidence>
<dbReference type="EMBL" id="FOGT01000016">
    <property type="protein sequence ID" value="SES31482.1"/>
    <property type="molecule type" value="Genomic_DNA"/>
</dbReference>
<dbReference type="OrthoDB" id="9793746at2"/>
<keyword evidence="1" id="KW-1133">Transmembrane helix</keyword>
<feature type="transmembrane region" description="Helical" evidence="1">
    <location>
        <begin position="84"/>
        <end position="103"/>
    </location>
</feature>
<keyword evidence="3" id="KW-1185">Reference proteome</keyword>
<feature type="transmembrane region" description="Helical" evidence="1">
    <location>
        <begin position="144"/>
        <end position="162"/>
    </location>
</feature>
<protein>
    <submittedName>
        <fullName evidence="2">Putative membrane protein</fullName>
    </submittedName>
</protein>
<dbReference type="Pfam" id="PF04018">
    <property type="entry name" value="VCA0040-like"/>
    <property type="match status" value="1"/>
</dbReference>
<feature type="transmembrane region" description="Helical" evidence="1">
    <location>
        <begin position="115"/>
        <end position="132"/>
    </location>
</feature>
<feature type="transmembrane region" description="Helical" evidence="1">
    <location>
        <begin position="192"/>
        <end position="211"/>
    </location>
</feature>
<feature type="transmembrane region" description="Helical" evidence="1">
    <location>
        <begin position="51"/>
        <end position="72"/>
    </location>
</feature>
<proteinExistence type="predicted"/>
<dbReference type="RefSeq" id="WP_093054498.1">
    <property type="nucleotide sequence ID" value="NZ_FOGT01000016.1"/>
</dbReference>
<dbReference type="Proteomes" id="UP000198571">
    <property type="component" value="Unassembled WGS sequence"/>
</dbReference>
<gene>
    <name evidence="2" type="ORF">SAMN05518684_11610</name>
</gene>
<reference evidence="3" key="1">
    <citation type="submission" date="2016-10" db="EMBL/GenBank/DDBJ databases">
        <authorList>
            <person name="Varghese N."/>
            <person name="Submissions S."/>
        </authorList>
    </citation>
    <scope>NUCLEOTIDE SEQUENCE [LARGE SCALE GENOMIC DNA]</scope>
    <source>
        <strain evidence="3">S9</strain>
    </source>
</reference>
<dbReference type="PANTHER" id="PTHR37308:SF1">
    <property type="entry name" value="POLYPRENYL-PHOSPHATE TRANSPORTER"/>
    <property type="match status" value="1"/>
</dbReference>
<name>A0A1H9WC02_9BACI</name>
<organism evidence="2 3">
    <name type="scientific">Salipaludibacillus aurantiacus</name>
    <dbReference type="NCBI Taxonomy" id="1601833"/>
    <lineage>
        <taxon>Bacteria</taxon>
        <taxon>Bacillati</taxon>
        <taxon>Bacillota</taxon>
        <taxon>Bacilli</taxon>
        <taxon>Bacillales</taxon>
        <taxon>Bacillaceae</taxon>
    </lineage>
</organism>
<feature type="transmembrane region" description="Helical" evidence="1">
    <location>
        <begin position="223"/>
        <end position="241"/>
    </location>
</feature>
<feature type="transmembrane region" description="Helical" evidence="1">
    <location>
        <begin position="247"/>
        <end position="267"/>
    </location>
</feature>
<sequence length="274" mass="29268">MIKNIFRGAAIGITETVPGVSGSTVAMILGIYGQLIYSLSSLTTDKRNEQLPFLLTLGIGMLFGFAVSIYLIDYLLSTYRTPTLLFFAGIITGFLPFLCKEAVSKSHTYFQKTHFFIIILFFLLVAGGQFFGGGIDMNTADLSVGNYLFLGLAGTVASTALVLPGISGALILTILGVYEVATASVLTLHLPVILPILAGLILGVLFTSRLVRFLLEKYTMETYSAMIGLVAGSIIAVFHNAGGLMEAQVLIVSLLTFMAGLFLVSILKKVQNAG</sequence>
<dbReference type="PANTHER" id="PTHR37308">
    <property type="entry name" value="INTEGRAL MEMBRANE PROTEIN"/>
    <property type="match status" value="1"/>
</dbReference>
<evidence type="ECO:0000256" key="1">
    <source>
        <dbReference type="SAM" id="Phobius"/>
    </source>
</evidence>
<keyword evidence="1" id="KW-0812">Transmembrane</keyword>
<accession>A0A1H9WC02</accession>
<dbReference type="InterPro" id="IPR007163">
    <property type="entry name" value="VCA0040-like"/>
</dbReference>
<keyword evidence="1" id="KW-0472">Membrane</keyword>
<evidence type="ECO:0000313" key="3">
    <source>
        <dbReference type="Proteomes" id="UP000198571"/>
    </source>
</evidence>